<gene>
    <name evidence="1" type="ORF">LH23_05155</name>
</gene>
<reference evidence="1 2" key="1">
    <citation type="submission" date="2014-09" db="EMBL/GenBank/DDBJ databases">
        <authorList>
            <person name="Chan K.-G."/>
        </authorList>
    </citation>
    <scope>NUCLEOTIDE SEQUENCE [LARGE SCALE GENOMIC DNA]</scope>
    <source>
        <strain evidence="1 2">M006</strain>
    </source>
</reference>
<organism evidence="1 2">
    <name type="scientific">Cedecea neteri</name>
    <dbReference type="NCBI Taxonomy" id="158822"/>
    <lineage>
        <taxon>Bacteria</taxon>
        <taxon>Pseudomonadati</taxon>
        <taxon>Pseudomonadota</taxon>
        <taxon>Gammaproteobacteria</taxon>
        <taxon>Enterobacterales</taxon>
        <taxon>Enterobacteriaceae</taxon>
        <taxon>Cedecea</taxon>
    </lineage>
</organism>
<dbReference type="KEGG" id="cem:LH23_05155"/>
<name>A0AAN0S210_9ENTR</name>
<evidence type="ECO:0000313" key="1">
    <source>
        <dbReference type="EMBL" id="AIR60068.1"/>
    </source>
</evidence>
<evidence type="ECO:0000313" key="2">
    <source>
        <dbReference type="Proteomes" id="UP000029516"/>
    </source>
</evidence>
<protein>
    <recommendedName>
        <fullName evidence="3">Nucleotidyltransferase</fullName>
    </recommendedName>
</protein>
<accession>A0AAN0S210</accession>
<dbReference type="EMBL" id="CP009458">
    <property type="protein sequence ID" value="AIR60068.1"/>
    <property type="molecule type" value="Genomic_DNA"/>
</dbReference>
<dbReference type="Proteomes" id="UP000029516">
    <property type="component" value="Chromosome"/>
</dbReference>
<proteinExistence type="predicted"/>
<dbReference type="RefSeq" id="WP_039289078.1">
    <property type="nucleotide sequence ID" value="NZ_CP009458.1"/>
</dbReference>
<dbReference type="AlphaFoldDB" id="A0AAN0S210"/>
<evidence type="ECO:0008006" key="3">
    <source>
        <dbReference type="Google" id="ProtNLM"/>
    </source>
</evidence>
<sequence>MTDTYSLKQPLSSGTETLLERIAQTCTEPRIEFFVAGATAREVVLTHLHGRRSGRHTRDIDIAIFIKDWQQFSALKQAILAQGAEEIRGNAHRLVWEGNELDIIPFGEIAEDNAIAWPPDRDFVMSVDGFQEAFESAISIELSSGTVIRFCSLPGLLLLKLFAWRDRGAAVSKDAVDIFNILKEYSAVEEDRLYDNDEWGEQVDWNPERLGARLAGNDTALISSPEIRQAVLALDKERLKDTITRHTSGSTSEDIDMMIDDFWTAFS</sequence>